<keyword evidence="3" id="KW-1185">Reference proteome</keyword>
<evidence type="ECO:0000313" key="3">
    <source>
        <dbReference type="Proteomes" id="UP001500547"/>
    </source>
</evidence>
<dbReference type="Pfam" id="PF01584">
    <property type="entry name" value="CheW"/>
    <property type="match status" value="1"/>
</dbReference>
<dbReference type="SUPFAM" id="SSF50341">
    <property type="entry name" value="CheW-like"/>
    <property type="match status" value="1"/>
</dbReference>
<dbReference type="Proteomes" id="UP001500547">
    <property type="component" value="Unassembled WGS sequence"/>
</dbReference>
<accession>A0ABP9QXC8</accession>
<gene>
    <name evidence="2" type="ORF">GCM10025770_29840</name>
</gene>
<dbReference type="SMART" id="SM00260">
    <property type="entry name" value="CheW"/>
    <property type="match status" value="1"/>
</dbReference>
<dbReference type="CDD" id="cd00732">
    <property type="entry name" value="CheW"/>
    <property type="match status" value="1"/>
</dbReference>
<evidence type="ECO:0000313" key="2">
    <source>
        <dbReference type="EMBL" id="GAA5168970.1"/>
    </source>
</evidence>
<dbReference type="InterPro" id="IPR002545">
    <property type="entry name" value="CheW-lke_dom"/>
</dbReference>
<dbReference type="InterPro" id="IPR036061">
    <property type="entry name" value="CheW-like_dom_sf"/>
</dbReference>
<organism evidence="2 3">
    <name type="scientific">Viridibacterium curvum</name>
    <dbReference type="NCBI Taxonomy" id="1101404"/>
    <lineage>
        <taxon>Bacteria</taxon>
        <taxon>Pseudomonadati</taxon>
        <taxon>Pseudomonadota</taxon>
        <taxon>Betaproteobacteria</taxon>
        <taxon>Rhodocyclales</taxon>
        <taxon>Rhodocyclaceae</taxon>
        <taxon>Viridibacterium</taxon>
    </lineage>
</organism>
<dbReference type="InterPro" id="IPR039315">
    <property type="entry name" value="CheW"/>
</dbReference>
<feature type="domain" description="CheW-like" evidence="1">
    <location>
        <begin position="23"/>
        <end position="169"/>
    </location>
</feature>
<dbReference type="PANTHER" id="PTHR22617">
    <property type="entry name" value="CHEMOTAXIS SENSOR HISTIDINE KINASE-RELATED"/>
    <property type="match status" value="1"/>
</dbReference>
<name>A0ABP9QXC8_9RHOO</name>
<comment type="caution">
    <text evidence="2">The sequence shown here is derived from an EMBL/GenBank/DDBJ whole genome shotgun (WGS) entry which is preliminary data.</text>
</comment>
<dbReference type="RefSeq" id="WP_345533895.1">
    <property type="nucleotide sequence ID" value="NZ_BAABLD010000011.1"/>
</dbReference>
<proteinExistence type="predicted"/>
<dbReference type="Gene3D" id="2.40.50.180">
    <property type="entry name" value="CheA-289, Domain 4"/>
    <property type="match status" value="1"/>
</dbReference>
<dbReference type="PANTHER" id="PTHR22617:SF41">
    <property type="entry name" value="CHEMOTAXIS SIGNAL TRANSDUCTION SYSTEM ADAPTOR PROTEIN CHEW"/>
    <property type="match status" value="1"/>
</dbReference>
<evidence type="ECO:0000259" key="1">
    <source>
        <dbReference type="PROSITE" id="PS50851"/>
    </source>
</evidence>
<protein>
    <submittedName>
        <fullName evidence="2">Chemotaxis protein CheW</fullName>
    </submittedName>
</protein>
<reference evidence="3" key="1">
    <citation type="journal article" date="2019" name="Int. J. Syst. Evol. Microbiol.">
        <title>The Global Catalogue of Microorganisms (GCM) 10K type strain sequencing project: providing services to taxonomists for standard genome sequencing and annotation.</title>
        <authorList>
            <consortium name="The Broad Institute Genomics Platform"/>
            <consortium name="The Broad Institute Genome Sequencing Center for Infectious Disease"/>
            <person name="Wu L."/>
            <person name="Ma J."/>
        </authorList>
    </citation>
    <scope>NUCLEOTIDE SEQUENCE [LARGE SCALE GENOMIC DNA]</scope>
    <source>
        <strain evidence="3">JCM 18715</strain>
    </source>
</reference>
<dbReference type="PROSITE" id="PS50851">
    <property type="entry name" value="CHEW"/>
    <property type="match status" value="1"/>
</dbReference>
<sequence length="184" mass="19415">MSKLVTTSSATGLPASAGVPTEPLQCLTFQLGSEVFGLGILSIKEIIEYPSITQVPMMPSFVRGVINLRGAVVPVVDMQSRFGRAPSEVTKRSCIVIVEVNDAQQDEHQTIGVVVDTVNEVIDIAPGDIEPPPAFGANVQSEFIRGMAKVGGRFIILLDADRALNAAEITAISQATGQSATVTH</sequence>
<dbReference type="Gene3D" id="2.30.30.40">
    <property type="entry name" value="SH3 Domains"/>
    <property type="match status" value="1"/>
</dbReference>
<dbReference type="EMBL" id="BAABLD010000011">
    <property type="protein sequence ID" value="GAA5168970.1"/>
    <property type="molecule type" value="Genomic_DNA"/>
</dbReference>